<evidence type="ECO:0000256" key="5">
    <source>
        <dbReference type="ARBA" id="ARBA00022519"/>
    </source>
</evidence>
<dbReference type="PRINTS" id="PR01217">
    <property type="entry name" value="PRICHEXTENSN"/>
</dbReference>
<dbReference type="NCBIfam" id="TIGR01352">
    <property type="entry name" value="tonB_Cterm"/>
    <property type="match status" value="1"/>
</dbReference>
<dbReference type="RefSeq" id="WP_185675191.1">
    <property type="nucleotide sequence ID" value="NZ_JACHVB010000020.1"/>
</dbReference>
<organism evidence="13 14">
    <name type="scientific">Ruficoccus amylovorans</name>
    <dbReference type="NCBI Taxonomy" id="1804625"/>
    <lineage>
        <taxon>Bacteria</taxon>
        <taxon>Pseudomonadati</taxon>
        <taxon>Verrucomicrobiota</taxon>
        <taxon>Opitutia</taxon>
        <taxon>Puniceicoccales</taxon>
        <taxon>Cerasicoccaceae</taxon>
        <taxon>Ruficoccus</taxon>
    </lineage>
</organism>
<dbReference type="Pfam" id="PF13103">
    <property type="entry name" value="TonB_2"/>
    <property type="match status" value="1"/>
</dbReference>
<dbReference type="InterPro" id="IPR037682">
    <property type="entry name" value="TonB_C"/>
</dbReference>
<evidence type="ECO:0000256" key="11">
    <source>
        <dbReference type="SAM" id="Phobius"/>
    </source>
</evidence>
<accession>A0A842HDD3</accession>
<keyword evidence="9 11" id="KW-0472">Membrane</keyword>
<dbReference type="GO" id="GO:0031992">
    <property type="term" value="F:energy transducer activity"/>
    <property type="evidence" value="ECO:0007669"/>
    <property type="project" value="TreeGrafter"/>
</dbReference>
<dbReference type="GO" id="GO:0098797">
    <property type="term" value="C:plasma membrane protein complex"/>
    <property type="evidence" value="ECO:0007669"/>
    <property type="project" value="TreeGrafter"/>
</dbReference>
<feature type="compositionally biased region" description="Pro residues" evidence="10">
    <location>
        <begin position="59"/>
        <end position="69"/>
    </location>
</feature>
<evidence type="ECO:0000259" key="12">
    <source>
        <dbReference type="PROSITE" id="PS52015"/>
    </source>
</evidence>
<gene>
    <name evidence="13" type="ORF">H5P28_08030</name>
</gene>
<keyword evidence="7" id="KW-0653">Protein transport</keyword>
<evidence type="ECO:0000256" key="10">
    <source>
        <dbReference type="SAM" id="MobiDB-lite"/>
    </source>
</evidence>
<dbReference type="InterPro" id="IPR051045">
    <property type="entry name" value="TonB-dependent_transducer"/>
</dbReference>
<protein>
    <submittedName>
        <fullName evidence="13">TonB family protein</fullName>
    </submittedName>
</protein>
<evidence type="ECO:0000313" key="14">
    <source>
        <dbReference type="Proteomes" id="UP000546464"/>
    </source>
</evidence>
<keyword evidence="5" id="KW-0997">Cell inner membrane</keyword>
<evidence type="ECO:0000256" key="7">
    <source>
        <dbReference type="ARBA" id="ARBA00022927"/>
    </source>
</evidence>
<feature type="region of interest" description="Disordered" evidence="10">
    <location>
        <begin position="50"/>
        <end position="179"/>
    </location>
</feature>
<evidence type="ECO:0000256" key="2">
    <source>
        <dbReference type="ARBA" id="ARBA00006555"/>
    </source>
</evidence>
<keyword evidence="6 11" id="KW-0812">Transmembrane</keyword>
<dbReference type="EMBL" id="JACHVB010000020">
    <property type="protein sequence ID" value="MBC2594209.1"/>
    <property type="molecule type" value="Genomic_DNA"/>
</dbReference>
<sequence length="274" mass="29744">MRKGNTTRGFWGSVTVHVLFFGAVLLMIAWNRLHREPEPVIFELVEVPSEQPSQVQETPPTPEPDPAPEIPSIDAPQIAPSEPVTIPDINIPEPEPEPAPPPPAPTPTPTPTPTPKQEPAPKPKEQPKAKPMSIDDFRKQHGQPTPTPPKRNTAPTPAPKINVSDVVVTGPSTSSRQSSAAEQQALQNFIAQLRRQIELAWNKPEAATGRDTFAVVQVTVQPNGTLRPVVLVTPSGDRAFDNSILAAVKNARNIGGSPTGRAETIKYTFRMIDR</sequence>
<evidence type="ECO:0000256" key="6">
    <source>
        <dbReference type="ARBA" id="ARBA00022692"/>
    </source>
</evidence>
<proteinExistence type="inferred from homology"/>
<evidence type="ECO:0000256" key="9">
    <source>
        <dbReference type="ARBA" id="ARBA00023136"/>
    </source>
</evidence>
<feature type="domain" description="TonB C-terminal" evidence="12">
    <location>
        <begin position="186"/>
        <end position="274"/>
    </location>
</feature>
<reference evidence="13 14" key="1">
    <citation type="submission" date="2020-07" db="EMBL/GenBank/DDBJ databases">
        <authorList>
            <person name="Feng X."/>
        </authorList>
    </citation>
    <scope>NUCLEOTIDE SEQUENCE [LARGE SCALE GENOMIC DNA]</scope>
    <source>
        <strain evidence="13 14">JCM31066</strain>
    </source>
</reference>
<dbReference type="PROSITE" id="PS52015">
    <property type="entry name" value="TONB_CTD"/>
    <property type="match status" value="1"/>
</dbReference>
<name>A0A842HDD3_9BACT</name>
<dbReference type="PANTHER" id="PTHR33446:SF2">
    <property type="entry name" value="PROTEIN TONB"/>
    <property type="match status" value="1"/>
</dbReference>
<comment type="similarity">
    <text evidence="2">Belongs to the TonB family.</text>
</comment>
<dbReference type="Gene3D" id="3.30.1150.10">
    <property type="match status" value="1"/>
</dbReference>
<feature type="compositionally biased region" description="Basic and acidic residues" evidence="10">
    <location>
        <begin position="119"/>
        <end position="139"/>
    </location>
</feature>
<keyword evidence="4" id="KW-1003">Cell membrane</keyword>
<evidence type="ECO:0000313" key="13">
    <source>
        <dbReference type="EMBL" id="MBC2594209.1"/>
    </source>
</evidence>
<dbReference type="GO" id="GO:0015031">
    <property type="term" value="P:protein transport"/>
    <property type="evidence" value="ECO:0007669"/>
    <property type="project" value="UniProtKB-KW"/>
</dbReference>
<keyword evidence="3" id="KW-0813">Transport</keyword>
<evidence type="ECO:0000256" key="8">
    <source>
        <dbReference type="ARBA" id="ARBA00022989"/>
    </source>
</evidence>
<feature type="compositionally biased region" description="Pro residues" evidence="10">
    <location>
        <begin position="97"/>
        <end position="118"/>
    </location>
</feature>
<evidence type="ECO:0000256" key="4">
    <source>
        <dbReference type="ARBA" id="ARBA00022475"/>
    </source>
</evidence>
<dbReference type="Proteomes" id="UP000546464">
    <property type="component" value="Unassembled WGS sequence"/>
</dbReference>
<keyword evidence="14" id="KW-1185">Reference proteome</keyword>
<comment type="caution">
    <text evidence="13">The sequence shown here is derived from an EMBL/GenBank/DDBJ whole genome shotgun (WGS) entry which is preliminary data.</text>
</comment>
<dbReference type="SUPFAM" id="SSF74653">
    <property type="entry name" value="TolA/TonB C-terminal domain"/>
    <property type="match status" value="1"/>
</dbReference>
<evidence type="ECO:0000256" key="1">
    <source>
        <dbReference type="ARBA" id="ARBA00004383"/>
    </source>
</evidence>
<dbReference type="PANTHER" id="PTHR33446">
    <property type="entry name" value="PROTEIN TONB-RELATED"/>
    <property type="match status" value="1"/>
</dbReference>
<feature type="transmembrane region" description="Helical" evidence="11">
    <location>
        <begin position="9"/>
        <end position="30"/>
    </location>
</feature>
<dbReference type="GO" id="GO:0055085">
    <property type="term" value="P:transmembrane transport"/>
    <property type="evidence" value="ECO:0007669"/>
    <property type="project" value="InterPro"/>
</dbReference>
<dbReference type="AlphaFoldDB" id="A0A842HDD3"/>
<keyword evidence="8 11" id="KW-1133">Transmembrane helix</keyword>
<evidence type="ECO:0000256" key="3">
    <source>
        <dbReference type="ARBA" id="ARBA00022448"/>
    </source>
</evidence>
<comment type="subcellular location">
    <subcellularLocation>
        <location evidence="1">Cell inner membrane</location>
        <topology evidence="1">Single-pass membrane protein</topology>
        <orientation evidence="1">Periplasmic side</orientation>
    </subcellularLocation>
</comment>
<dbReference type="InterPro" id="IPR006260">
    <property type="entry name" value="TonB/TolA_C"/>
</dbReference>